<accession>A0A6H2BZP9</accession>
<keyword evidence="1" id="KW-1133">Transmembrane helix</keyword>
<keyword evidence="1" id="KW-0472">Membrane</keyword>
<organism evidence="2 3">
    <name type="scientific">Dolichospermum flos-aquae CCAP 1403/13F</name>
    <dbReference type="NCBI Taxonomy" id="315271"/>
    <lineage>
        <taxon>Bacteria</taxon>
        <taxon>Bacillati</taxon>
        <taxon>Cyanobacteriota</taxon>
        <taxon>Cyanophyceae</taxon>
        <taxon>Nostocales</taxon>
        <taxon>Aphanizomenonaceae</taxon>
        <taxon>Dolichospermum</taxon>
    </lineage>
</organism>
<evidence type="ECO:0000256" key="1">
    <source>
        <dbReference type="SAM" id="Phobius"/>
    </source>
</evidence>
<dbReference type="EMBL" id="CP051206">
    <property type="protein sequence ID" value="QJB45045.1"/>
    <property type="molecule type" value="Genomic_DNA"/>
</dbReference>
<name>A0A6H2BZP9_DOLFA</name>
<proteinExistence type="predicted"/>
<reference evidence="2 3" key="2">
    <citation type="submission" date="2020-04" db="EMBL/GenBank/DDBJ databases">
        <authorList>
            <person name="Fomenkov A."/>
            <person name="Anton B.P."/>
            <person name="Roberts R.J."/>
        </authorList>
    </citation>
    <scope>NUCLEOTIDE SEQUENCE [LARGE SCALE GENOMIC DNA]</scope>
    <source>
        <strain evidence="2 3">CCAP 1403/13f</strain>
    </source>
</reference>
<sequence length="70" mass="8010">MENLNDLLLPFLGNLHQNITFLADYSHIKDPDLLEQMRLGWNHFITTGQVWALFIGVVVGYLFKSLSSFG</sequence>
<gene>
    <name evidence="2" type="ORF">HGD76_13540</name>
</gene>
<evidence type="ECO:0000313" key="2">
    <source>
        <dbReference type="EMBL" id="QJB45045.1"/>
    </source>
</evidence>
<evidence type="ECO:0000313" key="3">
    <source>
        <dbReference type="Proteomes" id="UP000502433"/>
    </source>
</evidence>
<feature type="transmembrane region" description="Helical" evidence="1">
    <location>
        <begin position="41"/>
        <end position="63"/>
    </location>
</feature>
<dbReference type="KEGG" id="dfs:HGD76_13540"/>
<keyword evidence="1" id="KW-0812">Transmembrane</keyword>
<dbReference type="RefSeq" id="WP_148760391.1">
    <property type="nucleotide sequence ID" value="NZ_CP051206.1"/>
</dbReference>
<dbReference type="AlphaFoldDB" id="A0A6H2BZP9"/>
<reference evidence="2 3" key="1">
    <citation type="submission" date="2020-04" db="EMBL/GenBank/DDBJ databases">
        <title>Genome-Wide Identification of 5-Methylcytosine Sites in Bacterial Genomes By High-Throughput Sequencing of MspJI Restriction Fragments.</title>
        <authorList>
            <person name="Wu V."/>
        </authorList>
    </citation>
    <scope>NUCLEOTIDE SEQUENCE [LARGE SCALE GENOMIC DNA]</scope>
    <source>
        <strain evidence="2 3">CCAP 1403/13f</strain>
    </source>
</reference>
<protein>
    <submittedName>
        <fullName evidence="2">Uncharacterized protein</fullName>
    </submittedName>
</protein>
<dbReference type="Proteomes" id="UP000502433">
    <property type="component" value="Chromosome"/>
</dbReference>